<evidence type="ECO:0000313" key="2">
    <source>
        <dbReference type="Proteomes" id="UP000276133"/>
    </source>
</evidence>
<keyword evidence="2" id="KW-1185">Reference proteome</keyword>
<evidence type="ECO:0000313" key="1">
    <source>
        <dbReference type="EMBL" id="RNA28470.1"/>
    </source>
</evidence>
<proteinExistence type="predicted"/>
<reference evidence="1 2" key="1">
    <citation type="journal article" date="2018" name="Sci. Rep.">
        <title>Genomic signatures of local adaptation to the degree of environmental predictability in rotifers.</title>
        <authorList>
            <person name="Franch-Gras L."/>
            <person name="Hahn C."/>
            <person name="Garcia-Roger E.M."/>
            <person name="Carmona M.J."/>
            <person name="Serra M."/>
            <person name="Gomez A."/>
        </authorList>
    </citation>
    <scope>NUCLEOTIDE SEQUENCE [LARGE SCALE GENOMIC DNA]</scope>
    <source>
        <strain evidence="1">HYR1</strain>
    </source>
</reference>
<name>A0A3M7RYE9_BRAPC</name>
<sequence length="202" mass="23507">MRKEPNDLTKTCINNRRCKLNTKKNLFGKISSLNAELNLKIFTFNVGQDFLFLHQSFNQWNRMTQSCPNISLTQFKKPIRDCYRMMHDNRPDCCILNCFKEKNPTKSKKNSFPASKITIALTYHPASFIDNQAVIGLWKRVRASWTRFYTTGPGNMHRLVSLIISINWEREGITSKFRTLMLYADVFQAQSTFNIANAQPPN</sequence>
<dbReference type="AlphaFoldDB" id="A0A3M7RYE9"/>
<protein>
    <submittedName>
        <fullName evidence="1">Uncharacterized protein</fullName>
    </submittedName>
</protein>
<accession>A0A3M7RYE9</accession>
<gene>
    <name evidence="1" type="ORF">BpHYR1_047697</name>
</gene>
<comment type="caution">
    <text evidence="1">The sequence shown here is derived from an EMBL/GenBank/DDBJ whole genome shotgun (WGS) entry which is preliminary data.</text>
</comment>
<dbReference type="Proteomes" id="UP000276133">
    <property type="component" value="Unassembled WGS sequence"/>
</dbReference>
<dbReference type="EMBL" id="REGN01002390">
    <property type="protein sequence ID" value="RNA28470.1"/>
    <property type="molecule type" value="Genomic_DNA"/>
</dbReference>
<organism evidence="1 2">
    <name type="scientific">Brachionus plicatilis</name>
    <name type="common">Marine rotifer</name>
    <name type="synonym">Brachionus muelleri</name>
    <dbReference type="NCBI Taxonomy" id="10195"/>
    <lineage>
        <taxon>Eukaryota</taxon>
        <taxon>Metazoa</taxon>
        <taxon>Spiralia</taxon>
        <taxon>Gnathifera</taxon>
        <taxon>Rotifera</taxon>
        <taxon>Eurotatoria</taxon>
        <taxon>Monogononta</taxon>
        <taxon>Pseudotrocha</taxon>
        <taxon>Ploima</taxon>
        <taxon>Brachionidae</taxon>
        <taxon>Brachionus</taxon>
    </lineage>
</organism>